<gene>
    <name evidence="10" type="ORF">A6D6_01260</name>
</gene>
<dbReference type="Proteomes" id="UP000771797">
    <property type="component" value="Unassembled WGS sequence"/>
</dbReference>
<dbReference type="InterPro" id="IPR046373">
    <property type="entry name" value="Acyl-CoA_Oxase/DH_mid-dom_sf"/>
</dbReference>
<dbReference type="SUPFAM" id="SSF56645">
    <property type="entry name" value="Acyl-CoA dehydrogenase NM domain-like"/>
    <property type="match status" value="1"/>
</dbReference>
<comment type="caution">
    <text evidence="10">The sequence shown here is derived from an EMBL/GenBank/DDBJ whole genome shotgun (WGS) entry which is preliminary data.</text>
</comment>
<dbReference type="InterPro" id="IPR037069">
    <property type="entry name" value="AcylCoA_DH/ox_N_sf"/>
</dbReference>
<evidence type="ECO:0000256" key="6">
    <source>
        <dbReference type="RuleBase" id="RU362125"/>
    </source>
</evidence>
<name>A0ABQ6YAL3_9GAMM</name>
<dbReference type="Gene3D" id="1.20.140.10">
    <property type="entry name" value="Butyryl-CoA Dehydrogenase, subunit A, domain 3"/>
    <property type="match status" value="1"/>
</dbReference>
<dbReference type="InterPro" id="IPR052161">
    <property type="entry name" value="Mycobact_Acyl-CoA_DH"/>
</dbReference>
<dbReference type="Gene3D" id="1.10.540.10">
    <property type="entry name" value="Acyl-CoA dehydrogenase/oxidase, N-terminal domain"/>
    <property type="match status" value="1"/>
</dbReference>
<keyword evidence="11" id="KW-1185">Reference proteome</keyword>
<feature type="domain" description="Acyl-CoA dehydrogenase/oxidase C-terminal" evidence="7">
    <location>
        <begin position="231"/>
        <end position="395"/>
    </location>
</feature>
<dbReference type="Pfam" id="PF02771">
    <property type="entry name" value="Acyl-CoA_dh_N"/>
    <property type="match status" value="1"/>
</dbReference>
<proteinExistence type="inferred from homology"/>
<evidence type="ECO:0000256" key="4">
    <source>
        <dbReference type="ARBA" id="ARBA00022827"/>
    </source>
</evidence>
<dbReference type="Pfam" id="PF02770">
    <property type="entry name" value="Acyl-CoA_dh_M"/>
    <property type="match status" value="1"/>
</dbReference>
<dbReference type="InterPro" id="IPR013786">
    <property type="entry name" value="AcylCoA_DH/ox_N"/>
</dbReference>
<evidence type="ECO:0000259" key="9">
    <source>
        <dbReference type="Pfam" id="PF02771"/>
    </source>
</evidence>
<sequence>MTDLSRSEEIRFRQEIREFVVSEVPESIRLKVAQGRDVSRDETIAWQRKLVARGWGAVHWPKRWGGTDWSLQKRFVFEEEMALAGAPSIPPFNTRMLGPILLEYGTEEQKARFLPGALNMDQWWCQGYSEPSAGSDLAALRTRAVREGDYYHVNGGKIWTSYAHYADWMFCLVRTDPEAKKQKGISFLLLDMRSEGVSVEPIHHFYGAHLLNQVLLEDVKVPVEQRIGEENTGWTTAKALLEHERLATSRHAEARRKLGRLLVLAKTNRDASGALYQRADLKARIAEVAVQVKALEFATRRGLEMLIRDGRIGVFASSLNLKGVAINQAVDEAIMDIAGVDALAADAAYDGLPGGLLNDGGDARYVAESRYYLRGPAIAAGSNEVQRNIIAKHVLDL</sequence>
<evidence type="ECO:0000259" key="8">
    <source>
        <dbReference type="Pfam" id="PF02770"/>
    </source>
</evidence>
<dbReference type="Gene3D" id="2.40.110.10">
    <property type="entry name" value="Butyryl-CoA Dehydrogenase, subunit A, domain 2"/>
    <property type="match status" value="1"/>
</dbReference>
<dbReference type="InterPro" id="IPR006091">
    <property type="entry name" value="Acyl-CoA_Oxase/DH_mid-dom"/>
</dbReference>
<evidence type="ECO:0000256" key="1">
    <source>
        <dbReference type="ARBA" id="ARBA00001974"/>
    </source>
</evidence>
<protein>
    <submittedName>
        <fullName evidence="10">Acyl-CoA dehydrogenase domain-containing protein</fullName>
    </submittedName>
</protein>
<dbReference type="PANTHER" id="PTHR43292:SF3">
    <property type="entry name" value="ACYL-COA DEHYDROGENASE FADE29"/>
    <property type="match status" value="1"/>
</dbReference>
<comment type="cofactor">
    <cofactor evidence="1 6">
        <name>FAD</name>
        <dbReference type="ChEBI" id="CHEBI:57692"/>
    </cofactor>
</comment>
<keyword evidence="3 6" id="KW-0285">Flavoprotein</keyword>
<dbReference type="SUPFAM" id="SSF47203">
    <property type="entry name" value="Acyl-CoA dehydrogenase C-terminal domain-like"/>
    <property type="match status" value="1"/>
</dbReference>
<feature type="domain" description="Acyl-CoA dehydrogenase/oxidase N-terminal" evidence="9">
    <location>
        <begin position="8"/>
        <end position="119"/>
    </location>
</feature>
<evidence type="ECO:0000313" key="11">
    <source>
        <dbReference type="Proteomes" id="UP000771797"/>
    </source>
</evidence>
<dbReference type="InterPro" id="IPR009075">
    <property type="entry name" value="AcylCo_DH/oxidase_C"/>
</dbReference>
<dbReference type="RefSeq" id="WP_159660243.1">
    <property type="nucleotide sequence ID" value="NZ_AQPF01000006.1"/>
</dbReference>
<accession>A0ABQ6YAL3</accession>
<dbReference type="InterPro" id="IPR009100">
    <property type="entry name" value="AcylCoA_DH/oxidase_NM_dom_sf"/>
</dbReference>
<feature type="domain" description="Acyl-CoA oxidase/dehydrogenase middle" evidence="8">
    <location>
        <begin position="125"/>
        <end position="210"/>
    </location>
</feature>
<reference evidence="10 11" key="1">
    <citation type="submission" date="2012-09" db="EMBL/GenBank/DDBJ databases">
        <title>Genome Sequence of alkane-degrading Bacterium Alcanivorax sp. 6-D-6.</title>
        <authorList>
            <person name="Lai Q."/>
            <person name="Shao Z."/>
        </authorList>
    </citation>
    <scope>NUCLEOTIDE SEQUENCE [LARGE SCALE GENOMIC DNA]</scope>
    <source>
        <strain evidence="10 11">6-D-6</strain>
    </source>
</reference>
<comment type="similarity">
    <text evidence="2 6">Belongs to the acyl-CoA dehydrogenase family.</text>
</comment>
<evidence type="ECO:0000313" key="10">
    <source>
        <dbReference type="EMBL" id="KAF0806896.1"/>
    </source>
</evidence>
<dbReference type="EMBL" id="AQPF01000006">
    <property type="protein sequence ID" value="KAF0806896.1"/>
    <property type="molecule type" value="Genomic_DNA"/>
</dbReference>
<dbReference type="InterPro" id="IPR036250">
    <property type="entry name" value="AcylCo_DH-like_C"/>
</dbReference>
<evidence type="ECO:0000259" key="7">
    <source>
        <dbReference type="Pfam" id="PF00441"/>
    </source>
</evidence>
<evidence type="ECO:0000256" key="5">
    <source>
        <dbReference type="ARBA" id="ARBA00023002"/>
    </source>
</evidence>
<keyword evidence="4 6" id="KW-0274">FAD</keyword>
<keyword evidence="5 6" id="KW-0560">Oxidoreductase</keyword>
<dbReference type="PANTHER" id="PTHR43292">
    <property type="entry name" value="ACYL-COA DEHYDROGENASE"/>
    <property type="match status" value="1"/>
</dbReference>
<evidence type="ECO:0000256" key="2">
    <source>
        <dbReference type="ARBA" id="ARBA00009347"/>
    </source>
</evidence>
<evidence type="ECO:0000256" key="3">
    <source>
        <dbReference type="ARBA" id="ARBA00022630"/>
    </source>
</evidence>
<organism evidence="10 11">
    <name type="scientific">Alcanivorax xiamenensis</name>
    <dbReference type="NCBI Taxonomy" id="1177156"/>
    <lineage>
        <taxon>Bacteria</taxon>
        <taxon>Pseudomonadati</taxon>
        <taxon>Pseudomonadota</taxon>
        <taxon>Gammaproteobacteria</taxon>
        <taxon>Oceanospirillales</taxon>
        <taxon>Alcanivoracaceae</taxon>
        <taxon>Alcanivorax</taxon>
    </lineage>
</organism>
<dbReference type="Pfam" id="PF00441">
    <property type="entry name" value="Acyl-CoA_dh_1"/>
    <property type="match status" value="1"/>
</dbReference>